<dbReference type="PANTHER" id="PTHR39181">
    <property type="entry name" value="TYROSINE-PROTEIN PHOSPHATASE YWQE"/>
    <property type="match status" value="1"/>
</dbReference>
<protein>
    <recommendedName>
        <fullName evidence="5">Tyrosine-protein phosphatase</fullName>
        <ecNumber evidence="5">3.1.3.48</ecNumber>
    </recommendedName>
</protein>
<dbReference type="EC" id="3.1.3.48" evidence="5"/>
<comment type="similarity">
    <text evidence="1 5">Belongs to the metallo-dependent hydrolases superfamily. CpsB/CapC family.</text>
</comment>
<comment type="catalytic activity">
    <reaction evidence="4 5">
        <text>O-phospho-L-tyrosyl-[protein] + H2O = L-tyrosyl-[protein] + phosphate</text>
        <dbReference type="Rhea" id="RHEA:10684"/>
        <dbReference type="Rhea" id="RHEA-COMP:10136"/>
        <dbReference type="Rhea" id="RHEA-COMP:20101"/>
        <dbReference type="ChEBI" id="CHEBI:15377"/>
        <dbReference type="ChEBI" id="CHEBI:43474"/>
        <dbReference type="ChEBI" id="CHEBI:46858"/>
        <dbReference type="ChEBI" id="CHEBI:61978"/>
        <dbReference type="EC" id="3.1.3.48"/>
    </reaction>
</comment>
<evidence type="ECO:0000256" key="1">
    <source>
        <dbReference type="ARBA" id="ARBA00005750"/>
    </source>
</evidence>
<reference evidence="6 7" key="1">
    <citation type="submission" date="2016-10" db="EMBL/GenBank/DDBJ databases">
        <title>Draft genome sequences of four alkaliphilic bacteria belonging to the Anaerobacillus genus.</title>
        <authorList>
            <person name="Bassil N.M."/>
            <person name="Lloyd J.R."/>
        </authorList>
    </citation>
    <scope>NUCLEOTIDE SEQUENCE [LARGE SCALE GENOMIC DNA]</scope>
    <source>
        <strain evidence="6 7">DSM 18345</strain>
    </source>
</reference>
<dbReference type="SUPFAM" id="SSF89550">
    <property type="entry name" value="PHP domain-like"/>
    <property type="match status" value="1"/>
</dbReference>
<dbReference type="GO" id="GO:0030145">
    <property type="term" value="F:manganese ion binding"/>
    <property type="evidence" value="ECO:0007669"/>
    <property type="project" value="UniProtKB-UniRule"/>
</dbReference>
<evidence type="ECO:0000256" key="2">
    <source>
        <dbReference type="ARBA" id="ARBA00022801"/>
    </source>
</evidence>
<dbReference type="RefSeq" id="WP_071310720.1">
    <property type="nucleotide sequence ID" value="NZ_MLQR01000043.1"/>
</dbReference>
<name>A0A1S2LFW3_9BACI</name>
<dbReference type="PANTHER" id="PTHR39181:SF1">
    <property type="entry name" value="TYROSINE-PROTEIN PHOSPHATASE YWQE"/>
    <property type="match status" value="1"/>
</dbReference>
<gene>
    <name evidence="6" type="ORF">BKP37_16570</name>
</gene>
<organism evidence="6 7">
    <name type="scientific">Anaerobacillus alkalilacustris</name>
    <dbReference type="NCBI Taxonomy" id="393763"/>
    <lineage>
        <taxon>Bacteria</taxon>
        <taxon>Bacillati</taxon>
        <taxon>Bacillota</taxon>
        <taxon>Bacilli</taxon>
        <taxon>Bacillales</taxon>
        <taxon>Bacillaceae</taxon>
        <taxon>Anaerobacillus</taxon>
    </lineage>
</organism>
<dbReference type="GO" id="GO:0004725">
    <property type="term" value="F:protein tyrosine phosphatase activity"/>
    <property type="evidence" value="ECO:0007669"/>
    <property type="project" value="UniProtKB-UniRule"/>
</dbReference>
<dbReference type="PIRSF" id="PIRSF016557">
    <property type="entry name" value="Caps_synth_CpsB"/>
    <property type="match status" value="1"/>
</dbReference>
<dbReference type="Gene3D" id="3.20.20.140">
    <property type="entry name" value="Metal-dependent hydrolases"/>
    <property type="match status" value="1"/>
</dbReference>
<evidence type="ECO:0000313" key="7">
    <source>
        <dbReference type="Proteomes" id="UP000179524"/>
    </source>
</evidence>
<dbReference type="Proteomes" id="UP000179524">
    <property type="component" value="Unassembled WGS sequence"/>
</dbReference>
<keyword evidence="7" id="KW-1185">Reference proteome</keyword>
<dbReference type="AlphaFoldDB" id="A0A1S2LFW3"/>
<dbReference type="InterPro" id="IPR016667">
    <property type="entry name" value="Caps_polysacc_synth_CpsB/CapC"/>
</dbReference>
<keyword evidence="3 5" id="KW-0904">Protein phosphatase</keyword>
<evidence type="ECO:0000256" key="4">
    <source>
        <dbReference type="ARBA" id="ARBA00051722"/>
    </source>
</evidence>
<evidence type="ECO:0000313" key="6">
    <source>
        <dbReference type="EMBL" id="OIJ11256.1"/>
    </source>
</evidence>
<accession>A0A1S2LFW3</accession>
<proteinExistence type="inferred from homology"/>
<comment type="caution">
    <text evidence="6">The sequence shown here is derived from an EMBL/GenBank/DDBJ whole genome shotgun (WGS) entry which is preliminary data.</text>
</comment>
<sequence>MIDIHCHILPNVDDGAKDMEMALEMAKAAVDEGIDTIIASPHHRNGQFENSKSSILESVDQLNNRLKEARIPLTILPGQETRIFGEMVDSYLDDELLSLNHLHQYLLVELSSSHVPRYIHRLFFDLQQQGVTPIIVHPERNAEIIENPEILYRLVKEGALTQVTAGSVTGHFGKKIQKFSIDLITHNLTHFVATDAHNLTSRPINLRKAYEFIEDECSAFYRYMFLENAEMIVAGRMPLVEPPEMIKRKKFLGIF</sequence>
<dbReference type="InterPro" id="IPR016195">
    <property type="entry name" value="Pol/histidinol_Pase-like"/>
</dbReference>
<dbReference type="OrthoDB" id="9788539at2"/>
<evidence type="ECO:0000256" key="3">
    <source>
        <dbReference type="ARBA" id="ARBA00022912"/>
    </source>
</evidence>
<dbReference type="EMBL" id="MLQR01000043">
    <property type="protein sequence ID" value="OIJ11256.1"/>
    <property type="molecule type" value="Genomic_DNA"/>
</dbReference>
<evidence type="ECO:0000256" key="5">
    <source>
        <dbReference type="PIRNR" id="PIRNR016557"/>
    </source>
</evidence>
<dbReference type="Pfam" id="PF19567">
    <property type="entry name" value="CpsB_CapC"/>
    <property type="match status" value="1"/>
</dbReference>
<keyword evidence="2 5" id="KW-0378">Hydrolase</keyword>